<feature type="zinc finger region" description="C3H1-type" evidence="8">
    <location>
        <begin position="105"/>
        <end position="132"/>
    </location>
</feature>
<dbReference type="PROSITE" id="PS50089">
    <property type="entry name" value="ZF_RING_2"/>
    <property type="match status" value="1"/>
</dbReference>
<feature type="compositionally biased region" description="Polar residues" evidence="9">
    <location>
        <begin position="39"/>
        <end position="48"/>
    </location>
</feature>
<dbReference type="GO" id="GO:0043130">
    <property type="term" value="F:ubiquitin binding"/>
    <property type="evidence" value="ECO:0007669"/>
    <property type="project" value="TreeGrafter"/>
</dbReference>
<dbReference type="Proteomes" id="UP001172673">
    <property type="component" value="Unassembled WGS sequence"/>
</dbReference>
<feature type="domain" description="C3H1-type" evidence="11">
    <location>
        <begin position="53"/>
        <end position="80"/>
    </location>
</feature>
<dbReference type="InterPro" id="IPR036855">
    <property type="entry name" value="Znf_CCCH_sf"/>
</dbReference>
<dbReference type="GO" id="GO:0043161">
    <property type="term" value="P:proteasome-mediated ubiquitin-dependent protein catabolic process"/>
    <property type="evidence" value="ECO:0007669"/>
    <property type="project" value="TreeGrafter"/>
</dbReference>
<evidence type="ECO:0000256" key="3">
    <source>
        <dbReference type="ARBA" id="ARBA00022723"/>
    </source>
</evidence>
<dbReference type="Gene3D" id="1.20.120.1750">
    <property type="match status" value="1"/>
</dbReference>
<dbReference type="GO" id="GO:0004842">
    <property type="term" value="F:ubiquitin-protein transferase activity"/>
    <property type="evidence" value="ECO:0007669"/>
    <property type="project" value="TreeGrafter"/>
</dbReference>
<protein>
    <submittedName>
        <fullName evidence="13">Uncharacterized protein</fullName>
    </submittedName>
</protein>
<dbReference type="InterPro" id="IPR044066">
    <property type="entry name" value="TRIAD_supradom"/>
</dbReference>
<dbReference type="SUPFAM" id="SSF90229">
    <property type="entry name" value="CCCH zinc finger"/>
    <property type="match status" value="1"/>
</dbReference>
<comment type="pathway">
    <text evidence="1">Protein modification; protein ubiquitination.</text>
</comment>
<dbReference type="PROSITE" id="PS00518">
    <property type="entry name" value="ZF_RING_1"/>
    <property type="match status" value="1"/>
</dbReference>
<dbReference type="CDD" id="cd16449">
    <property type="entry name" value="RING-HC"/>
    <property type="match status" value="1"/>
</dbReference>
<dbReference type="GO" id="GO:0097039">
    <property type="term" value="P:protein linear polyubiquitination"/>
    <property type="evidence" value="ECO:0007669"/>
    <property type="project" value="TreeGrafter"/>
</dbReference>
<organism evidence="13 14">
    <name type="scientific">Cladophialophora chaetospira</name>
    <dbReference type="NCBI Taxonomy" id="386627"/>
    <lineage>
        <taxon>Eukaryota</taxon>
        <taxon>Fungi</taxon>
        <taxon>Dikarya</taxon>
        <taxon>Ascomycota</taxon>
        <taxon>Pezizomycotina</taxon>
        <taxon>Eurotiomycetes</taxon>
        <taxon>Chaetothyriomycetidae</taxon>
        <taxon>Chaetothyriales</taxon>
        <taxon>Herpotrichiellaceae</taxon>
        <taxon>Cladophialophora</taxon>
    </lineage>
</organism>
<dbReference type="PROSITE" id="PS51873">
    <property type="entry name" value="TRIAD"/>
    <property type="match status" value="1"/>
</dbReference>
<dbReference type="InterPro" id="IPR017907">
    <property type="entry name" value="Znf_RING_CS"/>
</dbReference>
<evidence type="ECO:0000313" key="13">
    <source>
        <dbReference type="EMBL" id="KAJ9605083.1"/>
    </source>
</evidence>
<feature type="zinc finger region" description="C3H1-type" evidence="8">
    <location>
        <begin position="53"/>
        <end position="80"/>
    </location>
</feature>
<evidence type="ECO:0000256" key="7">
    <source>
        <dbReference type="ARBA" id="ARBA00022833"/>
    </source>
</evidence>
<keyword evidence="14" id="KW-1185">Reference proteome</keyword>
<dbReference type="SMART" id="SM00356">
    <property type="entry name" value="ZnF_C3H1"/>
    <property type="match status" value="3"/>
</dbReference>
<evidence type="ECO:0000256" key="1">
    <source>
        <dbReference type="ARBA" id="ARBA00004906"/>
    </source>
</evidence>
<dbReference type="Gene3D" id="3.30.40.10">
    <property type="entry name" value="Zinc/RING finger domain, C3HC4 (zinc finger)"/>
    <property type="match status" value="1"/>
</dbReference>
<dbReference type="Pfam" id="PF01485">
    <property type="entry name" value="IBR"/>
    <property type="match status" value="1"/>
</dbReference>
<reference evidence="13" key="1">
    <citation type="submission" date="2022-10" db="EMBL/GenBank/DDBJ databases">
        <title>Culturing micro-colonial fungi from biological soil crusts in the Mojave desert and describing Neophaeococcomyces mojavensis, and introducing the new genera and species Taxawa tesnikishii.</title>
        <authorList>
            <person name="Kurbessoian T."/>
            <person name="Stajich J.E."/>
        </authorList>
    </citation>
    <scope>NUCLEOTIDE SEQUENCE</scope>
    <source>
        <strain evidence="13">TK_41</strain>
    </source>
</reference>
<evidence type="ECO:0000313" key="14">
    <source>
        <dbReference type="Proteomes" id="UP001172673"/>
    </source>
</evidence>
<dbReference type="PROSITE" id="PS50103">
    <property type="entry name" value="ZF_C3H1"/>
    <property type="match status" value="3"/>
</dbReference>
<evidence type="ECO:0000256" key="9">
    <source>
        <dbReference type="SAM" id="MobiDB-lite"/>
    </source>
</evidence>
<comment type="caution">
    <text evidence="13">The sequence shown here is derived from an EMBL/GenBank/DDBJ whole genome shotgun (WGS) entry which is preliminary data.</text>
</comment>
<keyword evidence="2" id="KW-0808">Transferase</keyword>
<dbReference type="GO" id="GO:0008270">
    <property type="term" value="F:zinc ion binding"/>
    <property type="evidence" value="ECO:0007669"/>
    <property type="project" value="UniProtKB-KW"/>
</dbReference>
<feature type="zinc finger region" description="C3H1-type" evidence="8">
    <location>
        <begin position="1"/>
        <end position="25"/>
    </location>
</feature>
<evidence type="ECO:0000256" key="6">
    <source>
        <dbReference type="ARBA" id="ARBA00022786"/>
    </source>
</evidence>
<evidence type="ECO:0000256" key="4">
    <source>
        <dbReference type="ARBA" id="ARBA00022737"/>
    </source>
</evidence>
<keyword evidence="4" id="KW-0677">Repeat</keyword>
<evidence type="ECO:0000259" key="10">
    <source>
        <dbReference type="PROSITE" id="PS50089"/>
    </source>
</evidence>
<feature type="domain" description="C3H1-type" evidence="11">
    <location>
        <begin position="105"/>
        <end position="132"/>
    </location>
</feature>
<evidence type="ECO:0000259" key="12">
    <source>
        <dbReference type="PROSITE" id="PS51873"/>
    </source>
</evidence>
<dbReference type="Pfam" id="PF22191">
    <property type="entry name" value="IBR_1"/>
    <property type="match status" value="1"/>
</dbReference>
<name>A0AA38X1L1_9EURO</name>
<dbReference type="InterPro" id="IPR013083">
    <property type="entry name" value="Znf_RING/FYVE/PHD"/>
</dbReference>
<gene>
    <name evidence="13" type="ORF">H2200_010473</name>
</gene>
<sequence>MPPCRFFAQGLCKKGLFCKFAHDGAAAAESHTGIAEPASRNNQSTATPPTAAEKSTEVCKYFLFGSCKRGDGCWYQHPQQPQPDLNADRDAALQEETATQATTDSRSAILCKFLSFPGGCQKDSCPYLHHPSVDGVDEIMERVAVAAISEEDHEQVNDFSQGFAGASVKFNDFGHVLKILLPTDVSLARIAGLAPGLSREEITDIIRGLGFDIDAECIRILGETTSERIVTVKAEDPSFAKRLSAQAQAENATLKITPVTVSSQRTNCRKVFISWHKPTRSVWLNFGNGDIATRVSQRFNEGEYTCLGQRIRASTARKSSSGGEHPFRGHNPLAWTVVLSDVPGNATNRDVERAIVHSYQKPRHIEMGRASYNSSAETVSDNIRLHLDEHGPLENFYLAPTTGSGKRMKASAWFEDEADAKSACALNNRSLSILGKGKLTVTLLYTVKVKVSNTVYRAWKCSLEKHSKAWRELRLSFHVYAGGVCTTLKVEGENAKDVANAGKTLKAMSTGTVLLDGSDGVWNASLGTNGSAYQKLKSIEQELQVALLYYGPPDKMSLAMHKITELLSAEALSTFKVELKPNQFTWMVRGGYSSIERELGKNVAVLDIVAKTLTITGTQQQYENVLAMMDGRHIIDIQAPNDATSKPLGACPICFCEAENGVQTSCKHTYCLECLEDYCKSTAATSKEQFEIKCQGDAGACSTVFTLRELKEYLSSSVLEAVLESSFQEYVQRHPAEFHYCPTPDCGFIYRCTTSDSKSPAHYCPNCLEFVCTSCHVAHGEYTCAEYKDVASGGLEALERLKKELNIKDCPKCTTPMEKTEGCNHMTCQGCKAHICWVCMAVFDTSKPCYDHMWNEHGGIGLGLERFM</sequence>
<dbReference type="InterPro" id="IPR001841">
    <property type="entry name" value="Znf_RING"/>
</dbReference>
<evidence type="ECO:0000256" key="8">
    <source>
        <dbReference type="PROSITE-ProRule" id="PRU00723"/>
    </source>
</evidence>
<proteinExistence type="predicted"/>
<dbReference type="Gene3D" id="4.10.1000.10">
    <property type="entry name" value="Zinc finger, CCCH-type"/>
    <property type="match status" value="1"/>
</dbReference>
<dbReference type="AlphaFoldDB" id="A0AA38X1L1"/>
<evidence type="ECO:0000259" key="11">
    <source>
        <dbReference type="PROSITE" id="PS50103"/>
    </source>
</evidence>
<keyword evidence="5 8" id="KW-0863">Zinc-finger</keyword>
<dbReference type="EMBL" id="JAPDRK010000017">
    <property type="protein sequence ID" value="KAJ9605083.1"/>
    <property type="molecule type" value="Genomic_DNA"/>
</dbReference>
<keyword evidence="3 8" id="KW-0479">Metal-binding</keyword>
<dbReference type="SMART" id="SM00647">
    <property type="entry name" value="IBR"/>
    <property type="match status" value="2"/>
</dbReference>
<dbReference type="CDD" id="cd22585">
    <property type="entry name" value="Rcat_RBR_DEAH12-like"/>
    <property type="match status" value="1"/>
</dbReference>
<dbReference type="CDD" id="cd20335">
    <property type="entry name" value="BRcat_RBR"/>
    <property type="match status" value="1"/>
</dbReference>
<dbReference type="InterPro" id="IPR051628">
    <property type="entry name" value="LUBAC_E3_Ligases"/>
</dbReference>
<feature type="region of interest" description="Disordered" evidence="9">
    <location>
        <begin position="31"/>
        <end position="50"/>
    </location>
</feature>
<keyword evidence="7 8" id="KW-0862">Zinc</keyword>
<dbReference type="PANTHER" id="PTHR22770">
    <property type="entry name" value="UBIQUITIN CONJUGATING ENZYME 7 INTERACTING PROTEIN-RELATED"/>
    <property type="match status" value="1"/>
</dbReference>
<feature type="domain" description="RING-type" evidence="12">
    <location>
        <begin position="647"/>
        <end position="861"/>
    </location>
</feature>
<keyword evidence="6" id="KW-0833">Ubl conjugation pathway</keyword>
<feature type="domain" description="C3H1-type" evidence="11">
    <location>
        <begin position="1"/>
        <end position="25"/>
    </location>
</feature>
<accession>A0AA38X1L1</accession>
<dbReference type="PANTHER" id="PTHR22770:SF13">
    <property type="entry name" value="RING-TYPE DOMAIN-CONTAINING PROTEIN"/>
    <property type="match status" value="1"/>
</dbReference>
<dbReference type="GO" id="GO:0000151">
    <property type="term" value="C:ubiquitin ligase complex"/>
    <property type="evidence" value="ECO:0007669"/>
    <property type="project" value="TreeGrafter"/>
</dbReference>
<dbReference type="InterPro" id="IPR000571">
    <property type="entry name" value="Znf_CCCH"/>
</dbReference>
<evidence type="ECO:0000256" key="2">
    <source>
        <dbReference type="ARBA" id="ARBA00022679"/>
    </source>
</evidence>
<dbReference type="Pfam" id="PF00642">
    <property type="entry name" value="zf-CCCH"/>
    <property type="match status" value="1"/>
</dbReference>
<feature type="domain" description="RING-type" evidence="10">
    <location>
        <begin position="651"/>
        <end position="694"/>
    </location>
</feature>
<dbReference type="SUPFAM" id="SSF57850">
    <property type="entry name" value="RING/U-box"/>
    <property type="match status" value="2"/>
</dbReference>
<evidence type="ECO:0000256" key="5">
    <source>
        <dbReference type="ARBA" id="ARBA00022771"/>
    </source>
</evidence>
<dbReference type="InterPro" id="IPR002867">
    <property type="entry name" value="IBR_dom"/>
</dbReference>